<evidence type="ECO:0000256" key="1">
    <source>
        <dbReference type="ARBA" id="ARBA00004211"/>
    </source>
</evidence>
<dbReference type="Pfam" id="PF00635">
    <property type="entry name" value="Motile_Sperm"/>
    <property type="match status" value="1"/>
</dbReference>
<dbReference type="Proteomes" id="UP000694941">
    <property type="component" value="Unplaced"/>
</dbReference>
<dbReference type="PANTHER" id="PTHR10809:SF6">
    <property type="entry name" value="AT11025P-RELATED"/>
    <property type="match status" value="1"/>
</dbReference>
<dbReference type="RefSeq" id="XP_013775877.1">
    <property type="nucleotide sequence ID" value="XM_013920423.2"/>
</dbReference>
<keyword evidence="5 7" id="KW-0472">Membrane</keyword>
<dbReference type="PROSITE" id="PS50202">
    <property type="entry name" value="MSP"/>
    <property type="match status" value="1"/>
</dbReference>
<evidence type="ECO:0000256" key="4">
    <source>
        <dbReference type="ARBA" id="ARBA00022989"/>
    </source>
</evidence>
<dbReference type="Gene3D" id="2.60.40.10">
    <property type="entry name" value="Immunoglobulins"/>
    <property type="match status" value="1"/>
</dbReference>
<comment type="similarity">
    <text evidence="2">Belongs to the VAMP-associated protein (VAP) (TC 9.B.17) family.</text>
</comment>
<evidence type="ECO:0000256" key="2">
    <source>
        <dbReference type="ARBA" id="ARBA00008932"/>
    </source>
</evidence>
<dbReference type="InterPro" id="IPR016763">
    <property type="entry name" value="VAP"/>
</dbReference>
<name>A0ABM1B6N6_LIMPO</name>
<evidence type="ECO:0000256" key="6">
    <source>
        <dbReference type="SAM" id="MobiDB-lite"/>
    </source>
</evidence>
<comment type="subcellular location">
    <subcellularLocation>
        <location evidence="1">Membrane</location>
        <topology evidence="1">Single-pass type IV membrane protein</topology>
    </subcellularLocation>
</comment>
<dbReference type="InterPro" id="IPR000535">
    <property type="entry name" value="MSP_dom"/>
</dbReference>
<proteinExistence type="inferred from homology"/>
<dbReference type="SUPFAM" id="SSF49354">
    <property type="entry name" value="PapD-like"/>
    <property type="match status" value="1"/>
</dbReference>
<keyword evidence="3 7" id="KW-0812">Transmembrane</keyword>
<protein>
    <submittedName>
        <fullName evidence="10">Vesicle-associated membrane protein-associated protein A-like</fullName>
    </submittedName>
</protein>
<dbReference type="InterPro" id="IPR013783">
    <property type="entry name" value="Ig-like_fold"/>
</dbReference>
<keyword evidence="9" id="KW-1185">Reference proteome</keyword>
<evidence type="ECO:0000256" key="3">
    <source>
        <dbReference type="ARBA" id="ARBA00022692"/>
    </source>
</evidence>
<reference evidence="10" key="1">
    <citation type="submission" date="2025-08" db="UniProtKB">
        <authorList>
            <consortium name="RefSeq"/>
        </authorList>
    </citation>
    <scope>IDENTIFICATION</scope>
    <source>
        <tissue evidence="10">Muscle</tissue>
    </source>
</reference>
<feature type="region of interest" description="Disordered" evidence="6">
    <location>
        <begin position="129"/>
        <end position="168"/>
    </location>
</feature>
<gene>
    <name evidence="10" type="primary">LOC106460691</name>
</gene>
<dbReference type="InterPro" id="IPR008962">
    <property type="entry name" value="PapD-like_sf"/>
</dbReference>
<evidence type="ECO:0000313" key="10">
    <source>
        <dbReference type="RefSeq" id="XP_013775877.1"/>
    </source>
</evidence>
<evidence type="ECO:0000313" key="9">
    <source>
        <dbReference type="Proteomes" id="UP000694941"/>
    </source>
</evidence>
<evidence type="ECO:0000259" key="8">
    <source>
        <dbReference type="PROSITE" id="PS50202"/>
    </source>
</evidence>
<dbReference type="PANTHER" id="PTHR10809">
    <property type="entry name" value="VESICLE-ASSOCIATED MEMBRANE PROTEIN-ASSOCIATED PROTEIN"/>
    <property type="match status" value="1"/>
</dbReference>
<feature type="transmembrane region" description="Helical" evidence="7">
    <location>
        <begin position="247"/>
        <end position="267"/>
    </location>
</feature>
<sequence>MPKLEQVLHLEPNSELHFKGPFTDVVTSHLKLYNPSEHRVCFKVKTTAPKRYCVRPNSGFIEPKQTLHVAVMLQPFDYDPSEKNKHKFMVQTMIAPDGNVSLETLWKDANMENLMDSKLKCVFDLPPDKAPPNNLDSNTEHVEDKTPLIIPPTDPVPKSSPKASNTDQELKKLQDECKRLKDELAQLQQANSKLKEEGLRLRMTRGTTESLYASQKPDAFQTDNVGSTSTTIPSVGSQDLLQQQSPVVFIALIVAACVLGFLMGKFIV</sequence>
<evidence type="ECO:0000256" key="5">
    <source>
        <dbReference type="ARBA" id="ARBA00023136"/>
    </source>
</evidence>
<dbReference type="GeneID" id="106460691"/>
<feature type="domain" description="MSP" evidence="8">
    <location>
        <begin position="7"/>
        <end position="124"/>
    </location>
</feature>
<organism evidence="9 10">
    <name type="scientific">Limulus polyphemus</name>
    <name type="common">Atlantic horseshoe crab</name>
    <dbReference type="NCBI Taxonomy" id="6850"/>
    <lineage>
        <taxon>Eukaryota</taxon>
        <taxon>Metazoa</taxon>
        <taxon>Ecdysozoa</taxon>
        <taxon>Arthropoda</taxon>
        <taxon>Chelicerata</taxon>
        <taxon>Merostomata</taxon>
        <taxon>Xiphosura</taxon>
        <taxon>Limulidae</taxon>
        <taxon>Limulus</taxon>
    </lineage>
</organism>
<dbReference type="PIRSF" id="PIRSF019693">
    <property type="entry name" value="VAMP-associated"/>
    <property type="match status" value="1"/>
</dbReference>
<keyword evidence="4 7" id="KW-1133">Transmembrane helix</keyword>
<accession>A0ABM1B6N6</accession>
<evidence type="ECO:0000256" key="7">
    <source>
        <dbReference type="SAM" id="Phobius"/>
    </source>
</evidence>